<gene>
    <name evidence="3" type="ORF">IDH44_10885</name>
</gene>
<keyword evidence="1" id="KW-0732">Signal</keyword>
<feature type="signal peptide" evidence="1">
    <location>
        <begin position="1"/>
        <end position="26"/>
    </location>
</feature>
<dbReference type="Proteomes" id="UP000621560">
    <property type="component" value="Unassembled WGS sequence"/>
</dbReference>
<dbReference type="InterPro" id="IPR012854">
    <property type="entry name" value="Cu_amine_oxidase-like_N"/>
</dbReference>
<keyword evidence="4" id="KW-1185">Reference proteome</keyword>
<dbReference type="PROSITE" id="PS51257">
    <property type="entry name" value="PROKAR_LIPOPROTEIN"/>
    <property type="match status" value="1"/>
</dbReference>
<dbReference type="AlphaFoldDB" id="A0A927BU41"/>
<dbReference type="EMBL" id="JACXIZ010000017">
    <property type="protein sequence ID" value="MBD2845695.1"/>
    <property type="molecule type" value="Genomic_DNA"/>
</dbReference>
<evidence type="ECO:0000313" key="4">
    <source>
        <dbReference type="Proteomes" id="UP000621560"/>
    </source>
</evidence>
<evidence type="ECO:0000259" key="2">
    <source>
        <dbReference type="Pfam" id="PF07833"/>
    </source>
</evidence>
<protein>
    <submittedName>
        <fullName evidence="3">Copper amine oxidase N-terminal domain-containing protein</fullName>
    </submittedName>
</protein>
<feature type="domain" description="Copper amine oxidase-like N-terminal" evidence="2">
    <location>
        <begin position="420"/>
        <end position="514"/>
    </location>
</feature>
<dbReference type="SUPFAM" id="SSF55383">
    <property type="entry name" value="Copper amine oxidase, domain N"/>
    <property type="match status" value="1"/>
</dbReference>
<sequence length="527" mass="57488">MKHWKLRTMMALLLAAVLLVAAGCQAVGGVDLNKALQQSLRVTSGESAHTLELELTFAEDAADQMSAEEAEMLRLFSSIKLELDEVKQQANGNASMRGALALGDLEIGFRAVATDTLVMVELDGVARPLVLDLNAMLEESGELDDSTAALFDADAQAELTELTREAVYTAGDFLIGHLPNPERIAVGGVQEEIHGETLSLMKVSAELDGTEVLGWAKGYLEALLADRAGIETLLTELMALAESDAAQELLGSLGVETMLPADMDEAARAEQIAEGAEEMVSTLEMLLDELETFEADNGDSLAGWLNEQSYIAADLYIDSKLDVRKSDMELVLQPSEEALMWPLERIAVRSSAELWNVNGAVEVEALEAPADAIPLESLMWMESYDLMQEMEASSDLYRLFERLGLNRQELTLYAQYDYYPPIVTPDGVTIVPLRTVAEGLGGEVTYEAATGRYVVYDPATGTTIALAKNDDSVLVNGLARTWSYPVINLDGVLYVPARNMVEALGGTLHWVNDEELELRYLEIERVL</sequence>
<organism evidence="3 4">
    <name type="scientific">Paenibacillus sabuli</name>
    <dbReference type="NCBI Taxonomy" id="2772509"/>
    <lineage>
        <taxon>Bacteria</taxon>
        <taxon>Bacillati</taxon>
        <taxon>Bacillota</taxon>
        <taxon>Bacilli</taxon>
        <taxon>Bacillales</taxon>
        <taxon>Paenibacillaceae</taxon>
        <taxon>Paenibacillus</taxon>
    </lineage>
</organism>
<evidence type="ECO:0000313" key="3">
    <source>
        <dbReference type="EMBL" id="MBD2845695.1"/>
    </source>
</evidence>
<dbReference type="InterPro" id="IPR036582">
    <property type="entry name" value="Mao_N_sf"/>
</dbReference>
<dbReference type="Pfam" id="PF07833">
    <property type="entry name" value="Cu_amine_oxidN1"/>
    <property type="match status" value="1"/>
</dbReference>
<evidence type="ECO:0000256" key="1">
    <source>
        <dbReference type="SAM" id="SignalP"/>
    </source>
</evidence>
<dbReference type="Gene3D" id="3.30.457.10">
    <property type="entry name" value="Copper amine oxidase-like, N-terminal domain"/>
    <property type="match status" value="1"/>
</dbReference>
<comment type="caution">
    <text evidence="3">The sequence shown here is derived from an EMBL/GenBank/DDBJ whole genome shotgun (WGS) entry which is preliminary data.</text>
</comment>
<feature type="chain" id="PRO_5038094238" evidence="1">
    <location>
        <begin position="27"/>
        <end position="527"/>
    </location>
</feature>
<accession>A0A927BU41</accession>
<proteinExistence type="predicted"/>
<reference evidence="3" key="1">
    <citation type="submission" date="2020-09" db="EMBL/GenBank/DDBJ databases">
        <title>A novel bacterium of genus Paenibacillus, isolated from South China Sea.</title>
        <authorList>
            <person name="Huang H."/>
            <person name="Mo K."/>
            <person name="Hu Y."/>
        </authorList>
    </citation>
    <scope>NUCLEOTIDE SEQUENCE</scope>
    <source>
        <strain evidence="3">IB182496</strain>
    </source>
</reference>
<dbReference type="RefSeq" id="WP_190917523.1">
    <property type="nucleotide sequence ID" value="NZ_JACXIZ010000017.1"/>
</dbReference>
<name>A0A927BU41_9BACL</name>